<proteinExistence type="predicted"/>
<dbReference type="AlphaFoldDB" id="A0A9D2ALJ4"/>
<gene>
    <name evidence="2" type="ORF">H9856_05795</name>
</gene>
<feature type="coiled-coil region" evidence="1">
    <location>
        <begin position="361"/>
        <end position="388"/>
    </location>
</feature>
<protein>
    <submittedName>
        <fullName evidence="2">Uncharacterized protein</fullName>
    </submittedName>
</protein>
<sequence>MLKIAQQLQLRWPHKTIQHGQADRNGSNHPLLNWYVKSAQLKDMEMVLFINEATLTPIVVPGIDFLRVDVRLVFQEVLLQMLALRMVSHQKARTYIDRCLATDQFEPNLTTNFMVEKASQEYRQTLSKQEIDLVHDQEEGRLMQDLVNLGHQLTASSSYMAAKSAADQVLAQQVNDLITIAAESGKNASKLRLSYNQWANQRSLMPKDKGFDQACQQIRELNVHFLSGFHEWLSQSLDKQALDDIVKIIADFQNHFLLKKHPLTICDDLTAVSSYLMAKMPQNDQQAAITYLRAFDLMGQYVMGIKLWTDNDFKVYHDALIDGGQGLVESADSPQDKQAAYLKMVYEMLVELTDRQTNVLKQALSQLSNQQRTKLQRLLQEVSDTEKEK</sequence>
<name>A0A9D2ALJ4_9LACO</name>
<dbReference type="Proteomes" id="UP000824231">
    <property type="component" value="Unassembled WGS sequence"/>
</dbReference>
<evidence type="ECO:0000313" key="3">
    <source>
        <dbReference type="Proteomes" id="UP000824231"/>
    </source>
</evidence>
<evidence type="ECO:0000256" key="1">
    <source>
        <dbReference type="SAM" id="Coils"/>
    </source>
</evidence>
<reference evidence="2" key="1">
    <citation type="journal article" date="2021" name="PeerJ">
        <title>Extensive microbial diversity within the chicken gut microbiome revealed by metagenomics and culture.</title>
        <authorList>
            <person name="Gilroy R."/>
            <person name="Ravi A."/>
            <person name="Getino M."/>
            <person name="Pursley I."/>
            <person name="Horton D.L."/>
            <person name="Alikhan N.F."/>
            <person name="Baker D."/>
            <person name="Gharbi K."/>
            <person name="Hall N."/>
            <person name="Watson M."/>
            <person name="Adriaenssens E.M."/>
            <person name="Foster-Nyarko E."/>
            <person name="Jarju S."/>
            <person name="Secka A."/>
            <person name="Antonio M."/>
            <person name="Oren A."/>
            <person name="Chaudhuri R.R."/>
            <person name="La Ragione R."/>
            <person name="Hildebrand F."/>
            <person name="Pallen M.J."/>
        </authorList>
    </citation>
    <scope>NUCLEOTIDE SEQUENCE</scope>
    <source>
        <strain evidence="2">ChiSxjej3B15-572</strain>
    </source>
</reference>
<evidence type="ECO:0000313" key="2">
    <source>
        <dbReference type="EMBL" id="HIX35885.1"/>
    </source>
</evidence>
<dbReference type="EMBL" id="DXFH01000024">
    <property type="protein sequence ID" value="HIX35885.1"/>
    <property type="molecule type" value="Genomic_DNA"/>
</dbReference>
<reference evidence="2" key="2">
    <citation type="submission" date="2021-04" db="EMBL/GenBank/DDBJ databases">
        <authorList>
            <person name="Gilroy R."/>
        </authorList>
    </citation>
    <scope>NUCLEOTIDE SEQUENCE</scope>
    <source>
        <strain evidence="2">ChiSxjej3B15-572</strain>
    </source>
</reference>
<organism evidence="2 3">
    <name type="scientific">Candidatus Limosilactobacillus merdigallinarum</name>
    <dbReference type="NCBI Taxonomy" id="2838652"/>
    <lineage>
        <taxon>Bacteria</taxon>
        <taxon>Bacillati</taxon>
        <taxon>Bacillota</taxon>
        <taxon>Bacilli</taxon>
        <taxon>Lactobacillales</taxon>
        <taxon>Lactobacillaceae</taxon>
        <taxon>Limosilactobacillus</taxon>
    </lineage>
</organism>
<keyword evidence="1" id="KW-0175">Coiled coil</keyword>
<comment type="caution">
    <text evidence="2">The sequence shown here is derived from an EMBL/GenBank/DDBJ whole genome shotgun (WGS) entry which is preliminary data.</text>
</comment>
<accession>A0A9D2ALJ4</accession>